<dbReference type="Gene3D" id="3.40.50.620">
    <property type="entry name" value="HUPs"/>
    <property type="match status" value="1"/>
</dbReference>
<accession>A0A5Q3RUN2</accession>
<gene>
    <name evidence="1" type="ORF">GJU80_01435</name>
</gene>
<dbReference type="InterPro" id="IPR014729">
    <property type="entry name" value="Rossmann-like_a/b/a_fold"/>
</dbReference>
<sequence>MTENTIISFSGGRTSAMMLKTIIDQHGGRLPENIKVVFANTGKEAEETLKFVDECARRWSVSIIWLEWCPAEKAKHRWKITDFQTASRKGEPFAGLMDLRGYPPNPVMRYCTQELKIRPIKYYAQQVLGWKNWQVAVGFRADEPRRVAKLNNHRDPFERIAPLAKMGITKEQVAEFWQAQEFDLNLPNLNGVTNHGNCDLCFLKSTAKRIELIAENPQAAVWWIEQEQKIGQPFRRNAPSYADLQKMAVAEQKIADVDGLAECFCTD</sequence>
<proteinExistence type="predicted"/>
<dbReference type="Pfam" id="PF01507">
    <property type="entry name" value="PAPS_reduct"/>
    <property type="match status" value="1"/>
</dbReference>
<keyword evidence="2" id="KW-1185">Reference proteome</keyword>
<dbReference type="SUPFAM" id="SSF52402">
    <property type="entry name" value="Adenine nucleotide alpha hydrolases-like"/>
    <property type="match status" value="1"/>
</dbReference>
<dbReference type="RefSeq" id="WP_095501831.1">
    <property type="nucleotide sequence ID" value="NZ_CP046027.1"/>
</dbReference>
<evidence type="ECO:0000313" key="1">
    <source>
        <dbReference type="EMBL" id="MRN37201.1"/>
    </source>
</evidence>
<dbReference type="Proteomes" id="UP000486297">
    <property type="component" value="Unassembled WGS sequence"/>
</dbReference>
<organism evidence="1 2">
    <name type="scientific">Neisseria brasiliensis</name>
    <dbReference type="NCBI Taxonomy" id="2666100"/>
    <lineage>
        <taxon>Bacteria</taxon>
        <taxon>Pseudomonadati</taxon>
        <taxon>Pseudomonadota</taxon>
        <taxon>Betaproteobacteria</taxon>
        <taxon>Neisseriales</taxon>
        <taxon>Neisseriaceae</taxon>
        <taxon>Neisseria</taxon>
    </lineage>
</organism>
<comment type="caution">
    <text evidence="1">The sequence shown here is derived from an EMBL/GenBank/DDBJ whole genome shotgun (WGS) entry which is preliminary data.</text>
</comment>
<protein>
    <submittedName>
        <fullName evidence="1">Phosphoadenosine phosphosulfate reductase family protein</fullName>
    </submittedName>
</protein>
<evidence type="ECO:0000313" key="2">
    <source>
        <dbReference type="Proteomes" id="UP000486297"/>
    </source>
</evidence>
<dbReference type="EMBL" id="WJXO01000001">
    <property type="protein sequence ID" value="MRN37201.1"/>
    <property type="molecule type" value="Genomic_DNA"/>
</dbReference>
<name>A0A5Q3RUN2_9NEIS</name>
<dbReference type="GO" id="GO:0003824">
    <property type="term" value="F:catalytic activity"/>
    <property type="evidence" value="ECO:0007669"/>
    <property type="project" value="InterPro"/>
</dbReference>
<dbReference type="AlphaFoldDB" id="A0A5Q3RUN2"/>
<dbReference type="InterPro" id="IPR002500">
    <property type="entry name" value="PAPS_reduct_dom"/>
</dbReference>
<reference evidence="1" key="1">
    <citation type="journal article" name="Emerg. Infect. Dis.">
        <title>Two cases of a newly characterized neisseria species.</title>
        <authorList>
            <person name="Mustapha M."/>
            <person name="Lemos A.P.S."/>
            <person name="Harrison L.H."/>
            <person name="Vantyne D."/>
            <person name="Sacchi C.T."/>
        </authorList>
    </citation>
    <scope>NUCLEOTIDE SEQUENCE</scope>
    <source>
        <strain evidence="1">N.95.16</strain>
    </source>
</reference>